<keyword evidence="1" id="KW-0472">Membrane</keyword>
<organism evidence="2 3">
    <name type="scientific">Brassica cretica</name>
    <name type="common">Mustard</name>
    <dbReference type="NCBI Taxonomy" id="69181"/>
    <lineage>
        <taxon>Eukaryota</taxon>
        <taxon>Viridiplantae</taxon>
        <taxon>Streptophyta</taxon>
        <taxon>Embryophyta</taxon>
        <taxon>Tracheophyta</taxon>
        <taxon>Spermatophyta</taxon>
        <taxon>Magnoliopsida</taxon>
        <taxon>eudicotyledons</taxon>
        <taxon>Gunneridae</taxon>
        <taxon>Pentapetalae</taxon>
        <taxon>rosids</taxon>
        <taxon>malvids</taxon>
        <taxon>Brassicales</taxon>
        <taxon>Brassicaceae</taxon>
        <taxon>Brassiceae</taxon>
        <taxon>Brassica</taxon>
    </lineage>
</organism>
<evidence type="ECO:0008006" key="4">
    <source>
        <dbReference type="Google" id="ProtNLM"/>
    </source>
</evidence>
<evidence type="ECO:0000313" key="3">
    <source>
        <dbReference type="Proteomes" id="UP000266723"/>
    </source>
</evidence>
<name>A0ABQ7C5F6_BRACR</name>
<keyword evidence="1" id="KW-0812">Transmembrane</keyword>
<feature type="transmembrane region" description="Helical" evidence="1">
    <location>
        <begin position="78"/>
        <end position="104"/>
    </location>
</feature>
<protein>
    <recommendedName>
        <fullName evidence="4">Transmembrane protein</fullName>
    </recommendedName>
</protein>
<sequence length="332" mass="36300">MVGLRPGHLRAHDFCKAQYHPAVPEYRTCDFEFDTRGQQGGTVPYKNHVLADGLGLRPTKVSRTPCFSGGRSAARGRWIPSFLLLFPIVCVPYVLLSFVSLLTVAGGAPPQLRSGNLGFRSEVSGGESRRVRTACVSPMVQSFSFVEFRRFWGCLVCALGLLVSAHPWVIGCPSGNGAWELVRSHSRSGGVALGFLLPHLIKMGAWRWRSSVVGSPSSRVLGFGLAVELFRCFGPVPLFYMNLGFNGCIRSRVGELEAAIVSTLLRTTLVAFKFSGSCRSRVFQGLRVPFSPVARGNWKLSLLSARLLALRAKVKVSSKVSFFLASFCYFVA</sequence>
<evidence type="ECO:0000313" key="2">
    <source>
        <dbReference type="EMBL" id="KAF3546901.1"/>
    </source>
</evidence>
<proteinExistence type="predicted"/>
<accession>A0ABQ7C5F6</accession>
<comment type="caution">
    <text evidence="2">The sequence shown here is derived from an EMBL/GenBank/DDBJ whole genome shotgun (WGS) entry which is preliminary data.</text>
</comment>
<reference evidence="2 3" key="1">
    <citation type="journal article" date="2020" name="BMC Genomics">
        <title>Intraspecific diversification of the crop wild relative Brassica cretica Lam. using demographic model selection.</title>
        <authorList>
            <person name="Kioukis A."/>
            <person name="Michalopoulou V.A."/>
            <person name="Briers L."/>
            <person name="Pirintsos S."/>
            <person name="Studholme D.J."/>
            <person name="Pavlidis P."/>
            <person name="Sarris P.F."/>
        </authorList>
    </citation>
    <scope>NUCLEOTIDE SEQUENCE [LARGE SCALE GENOMIC DNA]</scope>
    <source>
        <strain evidence="3">cv. PFS-1207/04</strain>
    </source>
</reference>
<keyword evidence="1" id="KW-1133">Transmembrane helix</keyword>
<evidence type="ECO:0000256" key="1">
    <source>
        <dbReference type="SAM" id="Phobius"/>
    </source>
</evidence>
<dbReference type="Proteomes" id="UP000266723">
    <property type="component" value="Unassembled WGS sequence"/>
</dbReference>
<gene>
    <name evidence="2" type="ORF">DY000_02005294</name>
</gene>
<keyword evidence="3" id="KW-1185">Reference proteome</keyword>
<dbReference type="EMBL" id="QGKV02000832">
    <property type="protein sequence ID" value="KAF3546901.1"/>
    <property type="molecule type" value="Genomic_DNA"/>
</dbReference>